<sequence>MDYITQMRVLANFLVSIGVLITEKDIVTQLCIGLPQDYMSITTSISAHLPLPSFFETRSLLLNSEAKLKSFSSITTDTSQASFYTPKQPSSGPTHGYRGRGGR</sequence>
<dbReference type="Proteomes" id="UP001454036">
    <property type="component" value="Unassembled WGS sequence"/>
</dbReference>
<dbReference type="AlphaFoldDB" id="A0AAV3NKX7"/>
<accession>A0AAV3NKX7</accession>
<reference evidence="2 3" key="1">
    <citation type="submission" date="2024-01" db="EMBL/GenBank/DDBJ databases">
        <title>The complete chloroplast genome sequence of Lithospermum erythrorhizon: insights into the phylogenetic relationship among Boraginaceae species and the maternal lineages of purple gromwells.</title>
        <authorList>
            <person name="Okada T."/>
            <person name="Watanabe K."/>
        </authorList>
    </citation>
    <scope>NUCLEOTIDE SEQUENCE [LARGE SCALE GENOMIC DNA]</scope>
</reference>
<proteinExistence type="predicted"/>
<evidence type="ECO:0000313" key="2">
    <source>
        <dbReference type="EMBL" id="GAA0140024.1"/>
    </source>
</evidence>
<keyword evidence="3" id="KW-1185">Reference proteome</keyword>
<comment type="caution">
    <text evidence="2">The sequence shown here is derived from an EMBL/GenBank/DDBJ whole genome shotgun (WGS) entry which is preliminary data.</text>
</comment>
<evidence type="ECO:0000313" key="3">
    <source>
        <dbReference type="Proteomes" id="UP001454036"/>
    </source>
</evidence>
<feature type="compositionally biased region" description="Polar residues" evidence="1">
    <location>
        <begin position="76"/>
        <end position="93"/>
    </location>
</feature>
<name>A0AAV3NKX7_LITER</name>
<organism evidence="2 3">
    <name type="scientific">Lithospermum erythrorhizon</name>
    <name type="common">Purple gromwell</name>
    <name type="synonym">Lithospermum officinale var. erythrorhizon</name>
    <dbReference type="NCBI Taxonomy" id="34254"/>
    <lineage>
        <taxon>Eukaryota</taxon>
        <taxon>Viridiplantae</taxon>
        <taxon>Streptophyta</taxon>
        <taxon>Embryophyta</taxon>
        <taxon>Tracheophyta</taxon>
        <taxon>Spermatophyta</taxon>
        <taxon>Magnoliopsida</taxon>
        <taxon>eudicotyledons</taxon>
        <taxon>Gunneridae</taxon>
        <taxon>Pentapetalae</taxon>
        <taxon>asterids</taxon>
        <taxon>lamiids</taxon>
        <taxon>Boraginales</taxon>
        <taxon>Boraginaceae</taxon>
        <taxon>Boraginoideae</taxon>
        <taxon>Lithospermeae</taxon>
        <taxon>Lithospermum</taxon>
    </lineage>
</organism>
<gene>
    <name evidence="2" type="ORF">LIER_01452</name>
</gene>
<dbReference type="EMBL" id="BAABME010000140">
    <property type="protein sequence ID" value="GAA0140024.1"/>
    <property type="molecule type" value="Genomic_DNA"/>
</dbReference>
<dbReference type="PANTHER" id="PTHR47481:SF29">
    <property type="entry name" value="RETROTRANSPOSON GAG DOMAIN-CONTAINING PROTEIN"/>
    <property type="match status" value="1"/>
</dbReference>
<dbReference type="PANTHER" id="PTHR47481">
    <property type="match status" value="1"/>
</dbReference>
<feature type="region of interest" description="Disordered" evidence="1">
    <location>
        <begin position="76"/>
        <end position="103"/>
    </location>
</feature>
<protein>
    <submittedName>
        <fullName evidence="2">Uncharacterized protein</fullName>
    </submittedName>
</protein>
<evidence type="ECO:0000256" key="1">
    <source>
        <dbReference type="SAM" id="MobiDB-lite"/>
    </source>
</evidence>